<evidence type="ECO:0000313" key="2">
    <source>
        <dbReference type="EMBL" id="KAK7696334.1"/>
    </source>
</evidence>
<accession>A0AAW0GXP3</accession>
<proteinExistence type="predicted"/>
<dbReference type="AlphaFoldDB" id="A0AAW0GXP3"/>
<feature type="region of interest" description="Disordered" evidence="1">
    <location>
        <begin position="366"/>
        <end position="393"/>
    </location>
</feature>
<name>A0AAW0GXP3_9APHY</name>
<dbReference type="EMBL" id="JASBNA010000001">
    <property type="protein sequence ID" value="KAK7696334.1"/>
    <property type="molecule type" value="Genomic_DNA"/>
</dbReference>
<dbReference type="Proteomes" id="UP001385951">
    <property type="component" value="Unassembled WGS sequence"/>
</dbReference>
<feature type="region of interest" description="Disordered" evidence="1">
    <location>
        <begin position="1"/>
        <end position="38"/>
    </location>
</feature>
<dbReference type="InterPro" id="IPR046521">
    <property type="entry name" value="DUF6698"/>
</dbReference>
<protein>
    <submittedName>
        <fullName evidence="2">Uncharacterized protein</fullName>
    </submittedName>
</protein>
<keyword evidence="3" id="KW-1185">Reference proteome</keyword>
<gene>
    <name evidence="2" type="ORF">QCA50_000988</name>
</gene>
<feature type="compositionally biased region" description="Basic residues" evidence="1">
    <location>
        <begin position="379"/>
        <end position="393"/>
    </location>
</feature>
<evidence type="ECO:0000256" key="1">
    <source>
        <dbReference type="SAM" id="MobiDB-lite"/>
    </source>
</evidence>
<organism evidence="2 3">
    <name type="scientific">Cerrena zonata</name>
    <dbReference type="NCBI Taxonomy" id="2478898"/>
    <lineage>
        <taxon>Eukaryota</taxon>
        <taxon>Fungi</taxon>
        <taxon>Dikarya</taxon>
        <taxon>Basidiomycota</taxon>
        <taxon>Agaricomycotina</taxon>
        <taxon>Agaricomycetes</taxon>
        <taxon>Polyporales</taxon>
        <taxon>Cerrenaceae</taxon>
        <taxon>Cerrena</taxon>
    </lineage>
</organism>
<dbReference type="Pfam" id="PF20414">
    <property type="entry name" value="DUF6698"/>
    <property type="match status" value="1"/>
</dbReference>
<comment type="caution">
    <text evidence="2">The sequence shown here is derived from an EMBL/GenBank/DDBJ whole genome shotgun (WGS) entry which is preliminary data.</text>
</comment>
<reference evidence="2 3" key="1">
    <citation type="submission" date="2022-09" db="EMBL/GenBank/DDBJ databases">
        <authorList>
            <person name="Palmer J.M."/>
        </authorList>
    </citation>
    <scope>NUCLEOTIDE SEQUENCE [LARGE SCALE GENOMIC DNA]</scope>
    <source>
        <strain evidence="2 3">DSM 7382</strain>
    </source>
</reference>
<evidence type="ECO:0000313" key="3">
    <source>
        <dbReference type="Proteomes" id="UP001385951"/>
    </source>
</evidence>
<sequence>MARSAPQHQRRTRRSSSSLASPPPHTHQHRRGEDEEPEADDRLLALMEEIEHLKTLICELQQAQTQGNKRKRTVERSTTTLGRGFHRLVHITETPGSIVVNAKAHLVALSHQETVAEIQVLQEMPEDDLSDDQAKRLEAWQADDISAVSRYLGSLLNDSSLDPFPYFRTHGKDVRENRGVTHDTCLRLLLSVEWEDSVELRQQIRNNEKSLGQSFFFHLFYEDLIGNSENLDNGFLKSKVLVLLYKFVFTSPSSATGGLDDDNNNNIFSPPPKKTQCSRATRGPVVSILNMQQQVSIRSIAYIGSLAIFALTDAAQWSPSYGGIDFVALYNFLVDYFEDSATKEEAAHSEDLLKWWNEQVFGKPVPSNQSSMVASSSKKALRRQRRARMQNAN</sequence>